<dbReference type="FunFam" id="3.40.50.300:FF:000032">
    <property type="entry name" value="Export ABC transporter ATP-binding protein"/>
    <property type="match status" value="1"/>
</dbReference>
<accession>A0A6V8N679</accession>
<dbReference type="InterPro" id="IPR027417">
    <property type="entry name" value="P-loop_NTPase"/>
</dbReference>
<dbReference type="PROSITE" id="PS00211">
    <property type="entry name" value="ABC_TRANSPORTER_1"/>
    <property type="match status" value="1"/>
</dbReference>
<keyword evidence="2" id="KW-0547">Nucleotide-binding</keyword>
<evidence type="ECO:0000256" key="1">
    <source>
        <dbReference type="ARBA" id="ARBA00022448"/>
    </source>
</evidence>
<proteinExistence type="inferred from homology"/>
<reference evidence="7" key="1">
    <citation type="submission" date="2020-06" db="EMBL/GenBank/DDBJ databases">
        <title>Draft genomic sequecing of Geomonas sp. Red745.</title>
        <authorList>
            <person name="Itoh H."/>
            <person name="Xu Z.X."/>
            <person name="Ushijima N."/>
            <person name="Masuda Y."/>
            <person name="Shiratori Y."/>
            <person name="Senoo K."/>
        </authorList>
    </citation>
    <scope>NUCLEOTIDE SEQUENCE [LARGE SCALE GENOMIC DNA]</scope>
    <source>
        <strain evidence="7">Red745</strain>
    </source>
</reference>
<dbReference type="InterPro" id="IPR003593">
    <property type="entry name" value="AAA+_ATPase"/>
</dbReference>
<keyword evidence="3 6" id="KW-0067">ATP-binding</keyword>
<gene>
    <name evidence="6" type="ORF">GMLC_16610</name>
</gene>
<dbReference type="InterPro" id="IPR017871">
    <property type="entry name" value="ABC_transporter-like_CS"/>
</dbReference>
<dbReference type="RefSeq" id="WP_183360609.1">
    <property type="nucleotide sequence ID" value="NZ_BLXZ01000003.1"/>
</dbReference>
<dbReference type="SMART" id="SM00382">
    <property type="entry name" value="AAA"/>
    <property type="match status" value="1"/>
</dbReference>
<keyword evidence="1" id="KW-0813">Transport</keyword>
<dbReference type="Gene3D" id="3.40.50.300">
    <property type="entry name" value="P-loop containing nucleotide triphosphate hydrolases"/>
    <property type="match status" value="1"/>
</dbReference>
<dbReference type="AlphaFoldDB" id="A0A6V8N679"/>
<keyword evidence="7" id="KW-1185">Reference proteome</keyword>
<dbReference type="Pfam" id="PF00005">
    <property type="entry name" value="ABC_tran"/>
    <property type="match status" value="1"/>
</dbReference>
<dbReference type="PANTHER" id="PTHR24220">
    <property type="entry name" value="IMPORT ATP-BINDING PROTEIN"/>
    <property type="match status" value="1"/>
</dbReference>
<sequence length="230" mass="25356">MATNCLSLQARDLTRVYRRGSEEIQALDGVSLSITKGEFVSFMGSSGSGKTTLINLLGCLDNPSSGELELAGKTVFGHGQKLGEKELTRVRREVFGYIFQNFYLIPTLTVLENVALPLAFFRKPGAEEEVERLLKMLGMEHRMNHLPGQISGGEMQRVAIARALVNRPEILLADEPTGNLDTKRAGEIGEVLTDLNRSSGLTIVMVTHNPELARLAGRRIEMRDGRAFEN</sequence>
<dbReference type="GO" id="GO:0005524">
    <property type="term" value="F:ATP binding"/>
    <property type="evidence" value="ECO:0007669"/>
    <property type="project" value="UniProtKB-KW"/>
</dbReference>
<organism evidence="6 7">
    <name type="scientific">Geomonas limicola</name>
    <dbReference type="NCBI Taxonomy" id="2740186"/>
    <lineage>
        <taxon>Bacteria</taxon>
        <taxon>Pseudomonadati</taxon>
        <taxon>Thermodesulfobacteriota</taxon>
        <taxon>Desulfuromonadia</taxon>
        <taxon>Geobacterales</taxon>
        <taxon>Geobacteraceae</taxon>
        <taxon>Geomonas</taxon>
    </lineage>
</organism>
<dbReference type="GO" id="GO:0016887">
    <property type="term" value="F:ATP hydrolysis activity"/>
    <property type="evidence" value="ECO:0007669"/>
    <property type="project" value="InterPro"/>
</dbReference>
<dbReference type="GO" id="GO:0098796">
    <property type="term" value="C:membrane protein complex"/>
    <property type="evidence" value="ECO:0007669"/>
    <property type="project" value="UniProtKB-ARBA"/>
</dbReference>
<feature type="domain" description="ABC transporter" evidence="5">
    <location>
        <begin position="8"/>
        <end position="230"/>
    </location>
</feature>
<comment type="similarity">
    <text evidence="4">Belongs to the ABC transporter superfamily. Macrolide exporter (TC 3.A.1.122) family.</text>
</comment>
<dbReference type="GO" id="GO:0022857">
    <property type="term" value="F:transmembrane transporter activity"/>
    <property type="evidence" value="ECO:0007669"/>
    <property type="project" value="TreeGrafter"/>
</dbReference>
<protein>
    <submittedName>
        <fullName evidence="6">Macrolide ABC transporter ATP-binding protein</fullName>
    </submittedName>
</protein>
<dbReference type="GO" id="GO:0005886">
    <property type="term" value="C:plasma membrane"/>
    <property type="evidence" value="ECO:0007669"/>
    <property type="project" value="TreeGrafter"/>
</dbReference>
<dbReference type="Proteomes" id="UP000587586">
    <property type="component" value="Unassembled WGS sequence"/>
</dbReference>
<evidence type="ECO:0000313" key="6">
    <source>
        <dbReference type="EMBL" id="GFO68082.1"/>
    </source>
</evidence>
<dbReference type="InterPro" id="IPR015854">
    <property type="entry name" value="ABC_transpr_LolD-like"/>
</dbReference>
<dbReference type="SUPFAM" id="SSF52540">
    <property type="entry name" value="P-loop containing nucleoside triphosphate hydrolases"/>
    <property type="match status" value="1"/>
</dbReference>
<evidence type="ECO:0000313" key="7">
    <source>
        <dbReference type="Proteomes" id="UP000587586"/>
    </source>
</evidence>
<dbReference type="PROSITE" id="PS50893">
    <property type="entry name" value="ABC_TRANSPORTER_2"/>
    <property type="match status" value="1"/>
</dbReference>
<evidence type="ECO:0000259" key="5">
    <source>
        <dbReference type="PROSITE" id="PS50893"/>
    </source>
</evidence>
<dbReference type="InterPro" id="IPR017911">
    <property type="entry name" value="MacB-like_ATP-bd"/>
</dbReference>
<evidence type="ECO:0000256" key="4">
    <source>
        <dbReference type="ARBA" id="ARBA00038388"/>
    </source>
</evidence>
<name>A0A6V8N679_9BACT</name>
<dbReference type="CDD" id="cd03255">
    <property type="entry name" value="ABC_MJ0796_LolCDE_FtsE"/>
    <property type="match status" value="1"/>
</dbReference>
<evidence type="ECO:0000256" key="2">
    <source>
        <dbReference type="ARBA" id="ARBA00022741"/>
    </source>
</evidence>
<dbReference type="InterPro" id="IPR003439">
    <property type="entry name" value="ABC_transporter-like_ATP-bd"/>
</dbReference>
<comment type="caution">
    <text evidence="6">The sequence shown here is derived from an EMBL/GenBank/DDBJ whole genome shotgun (WGS) entry which is preliminary data.</text>
</comment>
<dbReference type="EMBL" id="BLXZ01000003">
    <property type="protein sequence ID" value="GFO68082.1"/>
    <property type="molecule type" value="Genomic_DNA"/>
</dbReference>
<evidence type="ECO:0000256" key="3">
    <source>
        <dbReference type="ARBA" id="ARBA00022840"/>
    </source>
</evidence>